<reference evidence="1" key="1">
    <citation type="submission" date="2021-02" db="EMBL/GenBank/DDBJ databases">
        <authorList>
            <person name="Dougan E. K."/>
            <person name="Rhodes N."/>
            <person name="Thang M."/>
            <person name="Chan C."/>
        </authorList>
    </citation>
    <scope>NUCLEOTIDE SEQUENCE</scope>
</reference>
<dbReference type="InterPro" id="IPR051961">
    <property type="entry name" value="Fungal_Metabolite_Diox"/>
</dbReference>
<accession>A0A813DHN2</accession>
<dbReference type="EMBL" id="CAJNNV010001748">
    <property type="protein sequence ID" value="CAE8585723.1"/>
    <property type="molecule type" value="Genomic_DNA"/>
</dbReference>
<protein>
    <submittedName>
        <fullName evidence="1">Uncharacterized protein</fullName>
    </submittedName>
</protein>
<dbReference type="InterPro" id="IPR008775">
    <property type="entry name" value="Phytyl_CoA_dOase-like"/>
</dbReference>
<proteinExistence type="predicted"/>
<dbReference type="PANTHER" id="PTHR37563">
    <property type="entry name" value="PHYTANOYL-COA DIOXYGENASE FAMILY PROTEIN (AFU_ORTHOLOGUE AFUA_2G03330)"/>
    <property type="match status" value="1"/>
</dbReference>
<comment type="caution">
    <text evidence="1">The sequence shown here is derived from an EMBL/GenBank/DDBJ whole genome shotgun (WGS) entry which is preliminary data.</text>
</comment>
<organism evidence="1 2">
    <name type="scientific">Polarella glacialis</name>
    <name type="common">Dinoflagellate</name>
    <dbReference type="NCBI Taxonomy" id="89957"/>
    <lineage>
        <taxon>Eukaryota</taxon>
        <taxon>Sar</taxon>
        <taxon>Alveolata</taxon>
        <taxon>Dinophyceae</taxon>
        <taxon>Suessiales</taxon>
        <taxon>Suessiaceae</taxon>
        <taxon>Polarella</taxon>
    </lineage>
</organism>
<dbReference type="OMA" id="NTHAPRC"/>
<sequence length="202" mass="22045">MLSLPAPMSASASTRHFLHIATSRDKVKEPEHRRDFKLPFSSVEPLLKAALDGNLGAILVDALGREAVLSELTVIRSELGAASQEWHSDSNWGATEPRRCTFFFALHDILEEDMGPSYFCPNTHAPRCFPDERWIPPAAALVENRPSVWFALHAGDAVLFDAFTWHKGGANTGKSTRTILAVTFLGGEGASGEIRLGDFVSA</sequence>
<dbReference type="OrthoDB" id="347251at2759"/>
<evidence type="ECO:0000313" key="1">
    <source>
        <dbReference type="EMBL" id="CAE8585723.1"/>
    </source>
</evidence>
<gene>
    <name evidence="1" type="ORF">PGLA1383_LOCUS4627</name>
</gene>
<dbReference type="AlphaFoldDB" id="A0A813DHN2"/>
<dbReference type="SUPFAM" id="SSF51197">
    <property type="entry name" value="Clavaminate synthase-like"/>
    <property type="match status" value="1"/>
</dbReference>
<dbReference type="Gene3D" id="2.60.120.620">
    <property type="entry name" value="q2cbj1_9rhob like domain"/>
    <property type="match status" value="1"/>
</dbReference>
<dbReference type="Pfam" id="PF05721">
    <property type="entry name" value="PhyH"/>
    <property type="match status" value="1"/>
</dbReference>
<dbReference type="Proteomes" id="UP000654075">
    <property type="component" value="Unassembled WGS sequence"/>
</dbReference>
<evidence type="ECO:0000313" key="2">
    <source>
        <dbReference type="Proteomes" id="UP000654075"/>
    </source>
</evidence>
<name>A0A813DHN2_POLGL</name>
<dbReference type="PANTHER" id="PTHR37563:SF2">
    <property type="entry name" value="PHYTANOYL-COA DIOXYGENASE FAMILY PROTEIN (AFU_ORTHOLOGUE AFUA_2G03330)"/>
    <property type="match status" value="1"/>
</dbReference>
<keyword evidence="2" id="KW-1185">Reference proteome</keyword>